<evidence type="ECO:0000256" key="2">
    <source>
        <dbReference type="ARBA" id="ARBA00022527"/>
    </source>
</evidence>
<evidence type="ECO:0000256" key="8">
    <source>
        <dbReference type="ARBA" id="ARBA00048679"/>
    </source>
</evidence>
<keyword evidence="6" id="KW-0067">ATP-binding</keyword>
<keyword evidence="5 12" id="KW-0418">Kinase</keyword>
<evidence type="ECO:0000256" key="1">
    <source>
        <dbReference type="ARBA" id="ARBA00012513"/>
    </source>
</evidence>
<dbReference type="Pfam" id="PF00069">
    <property type="entry name" value="Pkinase"/>
    <property type="match status" value="1"/>
</dbReference>
<dbReference type="GO" id="GO:0004674">
    <property type="term" value="F:protein serine/threonine kinase activity"/>
    <property type="evidence" value="ECO:0007669"/>
    <property type="project" value="UniProtKB-KW"/>
</dbReference>
<evidence type="ECO:0000256" key="10">
    <source>
        <dbReference type="SAM" id="SignalP"/>
    </source>
</evidence>
<dbReference type="FunFam" id="1.10.510.10:FF:001023">
    <property type="entry name" value="Os07g0541700 protein"/>
    <property type="match status" value="1"/>
</dbReference>
<evidence type="ECO:0000256" key="9">
    <source>
        <dbReference type="SAM" id="MobiDB-lite"/>
    </source>
</evidence>
<dbReference type="SUPFAM" id="SSF56112">
    <property type="entry name" value="Protein kinase-like (PK-like)"/>
    <property type="match status" value="1"/>
</dbReference>
<feature type="chain" id="PRO_5043675990" description="non-specific serine/threonine protein kinase" evidence="10">
    <location>
        <begin position="25"/>
        <end position="324"/>
    </location>
</feature>
<keyword evidence="4" id="KW-0547">Nucleotide-binding</keyword>
<keyword evidence="10" id="KW-0732">Signal</keyword>
<dbReference type="SMART" id="SM00219">
    <property type="entry name" value="TyrKc"/>
    <property type="match status" value="1"/>
</dbReference>
<dbReference type="InterPro" id="IPR011009">
    <property type="entry name" value="Kinase-like_dom_sf"/>
</dbReference>
<dbReference type="Proteomes" id="UP001180020">
    <property type="component" value="Unassembled WGS sequence"/>
</dbReference>
<sequence length="324" mass="35205">MGPFRGLALIVLLILTCSPSLTRSAEPESNFVELRCGNRTFHNARMTAVYFTDNMENIYIKVQSNHFGISSTGSGPDKILRTVAPFCFPNISGRVYLDGCFLRVEDYHFYRETLGPTDHAICGNSTRYGPAFVASVGKAVVVAVSKAEANGGYGEGRESSSAYAMASCLRTLDAGMNKLSMKMASALIKSSLNFKYSTLAKATGSFDATNKLDDQKGKELDWEKRFKIIVGTARGLAYLHENPKARIIHRDIKASNVLLDAKLRAKIADFGLARSFDEDKSHISTAIAGTLELIPPAVDGESANNAPEDHRRATPDADQSAIHG</sequence>
<organism evidence="12 13">
    <name type="scientific">Acorus calamus</name>
    <name type="common">Sweet flag</name>
    <dbReference type="NCBI Taxonomy" id="4465"/>
    <lineage>
        <taxon>Eukaryota</taxon>
        <taxon>Viridiplantae</taxon>
        <taxon>Streptophyta</taxon>
        <taxon>Embryophyta</taxon>
        <taxon>Tracheophyta</taxon>
        <taxon>Spermatophyta</taxon>
        <taxon>Magnoliopsida</taxon>
        <taxon>Liliopsida</taxon>
        <taxon>Acoraceae</taxon>
        <taxon>Acorus</taxon>
    </lineage>
</organism>
<comment type="catalytic activity">
    <reaction evidence="8">
        <text>L-seryl-[protein] + ATP = O-phospho-L-seryl-[protein] + ADP + H(+)</text>
        <dbReference type="Rhea" id="RHEA:17989"/>
        <dbReference type="Rhea" id="RHEA-COMP:9863"/>
        <dbReference type="Rhea" id="RHEA-COMP:11604"/>
        <dbReference type="ChEBI" id="CHEBI:15378"/>
        <dbReference type="ChEBI" id="CHEBI:29999"/>
        <dbReference type="ChEBI" id="CHEBI:30616"/>
        <dbReference type="ChEBI" id="CHEBI:83421"/>
        <dbReference type="ChEBI" id="CHEBI:456216"/>
        <dbReference type="EC" id="2.7.11.1"/>
    </reaction>
</comment>
<evidence type="ECO:0000256" key="3">
    <source>
        <dbReference type="ARBA" id="ARBA00022679"/>
    </source>
</evidence>
<dbReference type="GO" id="GO:0004713">
    <property type="term" value="F:protein tyrosine kinase activity"/>
    <property type="evidence" value="ECO:0007669"/>
    <property type="project" value="InterPro"/>
</dbReference>
<gene>
    <name evidence="12" type="primary">CRK2</name>
    <name evidence="12" type="ORF">QJS10_CPB12g00148</name>
</gene>
<keyword evidence="13" id="KW-1185">Reference proteome</keyword>
<feature type="domain" description="Protein kinase" evidence="11">
    <location>
        <begin position="108"/>
        <end position="324"/>
    </location>
</feature>
<keyword evidence="12" id="KW-0675">Receptor</keyword>
<dbReference type="EC" id="2.7.11.1" evidence="1"/>
<dbReference type="GO" id="GO:0005524">
    <property type="term" value="F:ATP binding"/>
    <property type="evidence" value="ECO:0007669"/>
    <property type="project" value="UniProtKB-KW"/>
</dbReference>
<dbReference type="PANTHER" id="PTHR47973">
    <property type="entry name" value="CYSTEINE-RICH RECEPTOR-LIKE PROTEIN KINASE 3"/>
    <property type="match status" value="1"/>
</dbReference>
<dbReference type="EMBL" id="JAUJYO010000012">
    <property type="protein sequence ID" value="KAK1303089.1"/>
    <property type="molecule type" value="Genomic_DNA"/>
</dbReference>
<dbReference type="InterPro" id="IPR020635">
    <property type="entry name" value="Tyr_kinase_cat_dom"/>
</dbReference>
<dbReference type="Gene3D" id="1.10.510.10">
    <property type="entry name" value="Transferase(Phosphotransferase) domain 1"/>
    <property type="match status" value="1"/>
</dbReference>
<comment type="caution">
    <text evidence="12">The sequence shown here is derived from an EMBL/GenBank/DDBJ whole genome shotgun (WGS) entry which is preliminary data.</text>
</comment>
<dbReference type="AlphaFoldDB" id="A0AAV9DQ20"/>
<proteinExistence type="predicted"/>
<keyword evidence="2" id="KW-0723">Serine/threonine-protein kinase</keyword>
<dbReference type="PROSITE" id="PS00108">
    <property type="entry name" value="PROTEIN_KINASE_ST"/>
    <property type="match status" value="1"/>
</dbReference>
<keyword evidence="3" id="KW-0808">Transferase</keyword>
<name>A0AAV9DQ20_ACOCL</name>
<protein>
    <recommendedName>
        <fullName evidence="1">non-specific serine/threonine protein kinase</fullName>
        <ecNumber evidence="1">2.7.11.1</ecNumber>
    </recommendedName>
</protein>
<evidence type="ECO:0000256" key="6">
    <source>
        <dbReference type="ARBA" id="ARBA00022840"/>
    </source>
</evidence>
<evidence type="ECO:0000313" key="13">
    <source>
        <dbReference type="Proteomes" id="UP001180020"/>
    </source>
</evidence>
<reference evidence="12" key="1">
    <citation type="journal article" date="2023" name="Nat. Commun.">
        <title>Diploid and tetraploid genomes of Acorus and the evolution of monocots.</title>
        <authorList>
            <person name="Ma L."/>
            <person name="Liu K.W."/>
            <person name="Li Z."/>
            <person name="Hsiao Y.Y."/>
            <person name="Qi Y."/>
            <person name="Fu T."/>
            <person name="Tang G.D."/>
            <person name="Zhang D."/>
            <person name="Sun W.H."/>
            <person name="Liu D.K."/>
            <person name="Li Y."/>
            <person name="Chen G.Z."/>
            <person name="Liu X.D."/>
            <person name="Liao X.Y."/>
            <person name="Jiang Y.T."/>
            <person name="Yu X."/>
            <person name="Hao Y."/>
            <person name="Huang J."/>
            <person name="Zhao X.W."/>
            <person name="Ke S."/>
            <person name="Chen Y.Y."/>
            <person name="Wu W.L."/>
            <person name="Hsu J.L."/>
            <person name="Lin Y.F."/>
            <person name="Huang M.D."/>
            <person name="Li C.Y."/>
            <person name="Huang L."/>
            <person name="Wang Z.W."/>
            <person name="Zhao X."/>
            <person name="Zhong W.Y."/>
            <person name="Peng D.H."/>
            <person name="Ahmad S."/>
            <person name="Lan S."/>
            <person name="Zhang J.S."/>
            <person name="Tsai W.C."/>
            <person name="Van de Peer Y."/>
            <person name="Liu Z.J."/>
        </authorList>
    </citation>
    <scope>NUCLEOTIDE SEQUENCE</scope>
    <source>
        <strain evidence="12">CP</strain>
    </source>
</reference>
<evidence type="ECO:0000256" key="4">
    <source>
        <dbReference type="ARBA" id="ARBA00022741"/>
    </source>
</evidence>
<comment type="catalytic activity">
    <reaction evidence="7">
        <text>L-threonyl-[protein] + ATP = O-phospho-L-threonyl-[protein] + ADP + H(+)</text>
        <dbReference type="Rhea" id="RHEA:46608"/>
        <dbReference type="Rhea" id="RHEA-COMP:11060"/>
        <dbReference type="Rhea" id="RHEA-COMP:11605"/>
        <dbReference type="ChEBI" id="CHEBI:15378"/>
        <dbReference type="ChEBI" id="CHEBI:30013"/>
        <dbReference type="ChEBI" id="CHEBI:30616"/>
        <dbReference type="ChEBI" id="CHEBI:61977"/>
        <dbReference type="ChEBI" id="CHEBI:456216"/>
        <dbReference type="EC" id="2.7.11.1"/>
    </reaction>
</comment>
<reference evidence="12" key="2">
    <citation type="submission" date="2023-06" db="EMBL/GenBank/DDBJ databases">
        <authorList>
            <person name="Ma L."/>
            <person name="Liu K.-W."/>
            <person name="Li Z."/>
            <person name="Hsiao Y.-Y."/>
            <person name="Qi Y."/>
            <person name="Fu T."/>
            <person name="Tang G."/>
            <person name="Zhang D."/>
            <person name="Sun W.-H."/>
            <person name="Liu D.-K."/>
            <person name="Li Y."/>
            <person name="Chen G.-Z."/>
            <person name="Liu X.-D."/>
            <person name="Liao X.-Y."/>
            <person name="Jiang Y.-T."/>
            <person name="Yu X."/>
            <person name="Hao Y."/>
            <person name="Huang J."/>
            <person name="Zhao X.-W."/>
            <person name="Ke S."/>
            <person name="Chen Y.-Y."/>
            <person name="Wu W.-L."/>
            <person name="Hsu J.-L."/>
            <person name="Lin Y.-F."/>
            <person name="Huang M.-D."/>
            <person name="Li C.-Y."/>
            <person name="Huang L."/>
            <person name="Wang Z.-W."/>
            <person name="Zhao X."/>
            <person name="Zhong W.-Y."/>
            <person name="Peng D.-H."/>
            <person name="Ahmad S."/>
            <person name="Lan S."/>
            <person name="Zhang J.-S."/>
            <person name="Tsai W.-C."/>
            <person name="Van De Peer Y."/>
            <person name="Liu Z.-J."/>
        </authorList>
    </citation>
    <scope>NUCLEOTIDE SEQUENCE</scope>
    <source>
        <strain evidence="12">CP</strain>
        <tissue evidence="12">Leaves</tissue>
    </source>
</reference>
<evidence type="ECO:0000256" key="5">
    <source>
        <dbReference type="ARBA" id="ARBA00022777"/>
    </source>
</evidence>
<dbReference type="PROSITE" id="PS50011">
    <property type="entry name" value="PROTEIN_KINASE_DOM"/>
    <property type="match status" value="1"/>
</dbReference>
<evidence type="ECO:0000259" key="11">
    <source>
        <dbReference type="PROSITE" id="PS50011"/>
    </source>
</evidence>
<dbReference type="InterPro" id="IPR008271">
    <property type="entry name" value="Ser/Thr_kinase_AS"/>
</dbReference>
<evidence type="ECO:0000256" key="7">
    <source>
        <dbReference type="ARBA" id="ARBA00047899"/>
    </source>
</evidence>
<feature type="signal peptide" evidence="10">
    <location>
        <begin position="1"/>
        <end position="24"/>
    </location>
</feature>
<feature type="region of interest" description="Disordered" evidence="9">
    <location>
        <begin position="298"/>
        <end position="324"/>
    </location>
</feature>
<accession>A0AAV9DQ20</accession>
<evidence type="ECO:0000313" key="12">
    <source>
        <dbReference type="EMBL" id="KAK1303089.1"/>
    </source>
</evidence>
<dbReference type="InterPro" id="IPR000719">
    <property type="entry name" value="Prot_kinase_dom"/>
</dbReference>
<dbReference type="InterPro" id="IPR052059">
    <property type="entry name" value="CR_Ser/Thr_kinase"/>
</dbReference>